<comment type="similarity">
    <text evidence="1">Belongs to the ATP-dependent DNA ligase family.</text>
</comment>
<dbReference type="InterPro" id="IPR036599">
    <property type="entry name" value="DNA_ligase_N_sf"/>
</dbReference>
<keyword evidence="3" id="KW-0235">DNA replication</keyword>
<feature type="region of interest" description="Disordered" evidence="6">
    <location>
        <begin position="728"/>
        <end position="768"/>
    </location>
</feature>
<dbReference type="PANTHER" id="PTHR45674:SF9">
    <property type="entry name" value="DNA LIGASE 3"/>
    <property type="match status" value="1"/>
</dbReference>
<dbReference type="InterPro" id="IPR012310">
    <property type="entry name" value="DNA_ligase_ATP-dep_cent"/>
</dbReference>
<gene>
    <name evidence="8" type="ORF">IAS62_001857</name>
</gene>
<accession>A0ABZ2APW2</accession>
<evidence type="ECO:0000313" key="8">
    <source>
        <dbReference type="EMBL" id="WVO20560.1"/>
    </source>
</evidence>
<dbReference type="PROSITE" id="PS00697">
    <property type="entry name" value="DNA_LIGASE_A1"/>
    <property type="match status" value="1"/>
</dbReference>
<evidence type="ECO:0000313" key="9">
    <source>
        <dbReference type="Proteomes" id="UP001432216"/>
    </source>
</evidence>
<dbReference type="Gene3D" id="1.10.3260.10">
    <property type="entry name" value="DNA ligase, ATP-dependent, N-terminal domain"/>
    <property type="match status" value="1"/>
</dbReference>
<sequence length="949" mass="105383">MPVDTSVKKRTKLKAASITPPSKKFKQAAVTQQRPISSFFHSPANSSVKGKEVIVIEDSDSDDYPQSSTQAATVHGENADLESSKNCVFQLPEEGQMSSLSCVKEKSEHDLSSGSEFFHEGLKTKPNGMAIPSLTEGQGPNDRVHYFSQNTKRIAGNELAIPSNITTSSSKDSAEKIDFDHDPFTFDPSQIAATSWPKDRLPYNILVGVYVQVSSTKSRLAIIRILTNFLHLLMHTSPPDLTPCLYLLSNHLTPSYIHCDLGIGSSILSKSIQEVSGLQARDLKHLWQKYGDPGDVAFEARSKLRTLVQPAPLLAGEVYDKLLEISRVKGNNSGKIKNELVRKLLIRAKGEEVRFLVRSIIGNLRIGAVRLTLLTALARATTIIRLPADLKQSIIPLPRATVNVDGNDKRSVITKARPDVARDTAETLCLDAIRIVRKVYVRHPNYGDLVAGLKEGVESLEDKVPVSVGIPLSPMLGSITRSMNEVFTRLGHLSFTAETKLDGQRGQLHVRLDGPEGKDDGGGRWVNADNGTKLWVRLFSRHLEDMTDKYPDICHLALELLSRPLPTERPPFPALSSQPSSRVLDLLNISNVTSVIMDTEIVALDKDNGNFRTFQELSNRGKKDVKMEDIKVVVGVFAFDLMVINDVSLLDLPFSHRRHLLHTLLPPFTPKSNQVGHPVARFTHVEYIDSANLTDPAAELQTFFERVVEKKCEGLMVKLLENGEGLAGEDATEDDLDRERGQEIKSEQKNGGRNKRQPLPATYEPDQRSQGWLKVKKDYLEGLGDSLDLVPIGAWWGQGRKAGWWSPILLACHNPDSGALEAVCKCMSGFSDAFYKDLSKRYPAEGMPGKCSKMAPLGFVNTNGLIPDVWFEPSEVWEIKGADITLSPVYPAASSHLGSERGLSVRFPRFIRMRDDKKWEDAMTSDQLADMYRRQMKESEMTPKTSQPR</sequence>
<dbReference type="InterPro" id="IPR012309">
    <property type="entry name" value="DNA_ligase_ATP-dep_C"/>
</dbReference>
<evidence type="ECO:0000259" key="7">
    <source>
        <dbReference type="PROSITE" id="PS50160"/>
    </source>
</evidence>
<dbReference type="Gene3D" id="2.40.50.140">
    <property type="entry name" value="Nucleic acid-binding proteins"/>
    <property type="match status" value="1"/>
</dbReference>
<reference evidence="8 9" key="1">
    <citation type="submission" date="2024-01" db="EMBL/GenBank/DDBJ databases">
        <title>Comparative genomics of Cryptococcus and Kwoniella reveals pathogenesis evolution and contrasting modes of karyotype evolution via chromosome fusion or intercentromeric recombination.</title>
        <authorList>
            <person name="Coelho M.A."/>
            <person name="David-Palma M."/>
            <person name="Shea T."/>
            <person name="Bowers K."/>
            <person name="McGinley-Smith S."/>
            <person name="Mohammad A.W."/>
            <person name="Gnirke A."/>
            <person name="Yurkov A.M."/>
            <person name="Nowrousian M."/>
            <person name="Sun S."/>
            <person name="Cuomo C.A."/>
            <person name="Heitman J."/>
        </authorList>
    </citation>
    <scope>NUCLEOTIDE SEQUENCE [LARGE SCALE GENOMIC DNA]</scope>
    <source>
        <strain evidence="8 9">7685027</strain>
    </source>
</reference>
<dbReference type="Pfam" id="PF04675">
    <property type="entry name" value="DNA_ligase_A_N"/>
    <property type="match status" value="1"/>
</dbReference>
<keyword evidence="4" id="KW-0547">Nucleotide-binding</keyword>
<dbReference type="InterPro" id="IPR012340">
    <property type="entry name" value="NA-bd_OB-fold"/>
</dbReference>
<dbReference type="PANTHER" id="PTHR45674">
    <property type="entry name" value="DNA LIGASE 1/3 FAMILY MEMBER"/>
    <property type="match status" value="1"/>
</dbReference>
<evidence type="ECO:0000256" key="5">
    <source>
        <dbReference type="ARBA" id="ARBA00022840"/>
    </source>
</evidence>
<dbReference type="CDD" id="cd07969">
    <property type="entry name" value="OBF_DNA_ligase_I"/>
    <property type="match status" value="1"/>
</dbReference>
<dbReference type="Gene3D" id="3.30.1490.70">
    <property type="match status" value="1"/>
</dbReference>
<evidence type="ECO:0000256" key="1">
    <source>
        <dbReference type="ARBA" id="ARBA00007572"/>
    </source>
</evidence>
<feature type="compositionally biased region" description="Basic and acidic residues" evidence="6">
    <location>
        <begin position="737"/>
        <end position="750"/>
    </location>
</feature>
<dbReference type="Gene3D" id="3.30.470.30">
    <property type="entry name" value="DNA ligase/mRNA capping enzyme"/>
    <property type="match status" value="1"/>
</dbReference>
<dbReference type="InterPro" id="IPR050191">
    <property type="entry name" value="ATP-dep_DNA_ligase"/>
</dbReference>
<dbReference type="RefSeq" id="XP_064719799.1">
    <property type="nucleotide sequence ID" value="XM_064863727.1"/>
</dbReference>
<dbReference type="InterPro" id="IPR016059">
    <property type="entry name" value="DNA_ligase_ATP-dep_CS"/>
</dbReference>
<evidence type="ECO:0000256" key="3">
    <source>
        <dbReference type="ARBA" id="ARBA00022705"/>
    </source>
</evidence>
<keyword evidence="2" id="KW-0436">Ligase</keyword>
<keyword evidence="5" id="KW-0067">ATP-binding</keyword>
<name>A0ABZ2APW2_9TREE</name>
<feature type="domain" description="ATP-dependent DNA ligase family profile" evidence="7">
    <location>
        <begin position="627"/>
        <end position="814"/>
    </location>
</feature>
<organism evidence="8 9">
    <name type="scientific">Cryptococcus decagattii</name>
    <dbReference type="NCBI Taxonomy" id="1859122"/>
    <lineage>
        <taxon>Eukaryota</taxon>
        <taxon>Fungi</taxon>
        <taxon>Dikarya</taxon>
        <taxon>Basidiomycota</taxon>
        <taxon>Agaricomycotina</taxon>
        <taxon>Tremellomycetes</taxon>
        <taxon>Tremellales</taxon>
        <taxon>Cryptococcaceae</taxon>
        <taxon>Cryptococcus</taxon>
        <taxon>Cryptococcus gattii species complex</taxon>
    </lineage>
</organism>
<evidence type="ECO:0000256" key="4">
    <source>
        <dbReference type="ARBA" id="ARBA00022741"/>
    </source>
</evidence>
<dbReference type="Pfam" id="PF01068">
    <property type="entry name" value="DNA_ligase_A_M"/>
    <property type="match status" value="1"/>
</dbReference>
<dbReference type="CDD" id="cd07900">
    <property type="entry name" value="Adenylation_DNA_ligase_I_Euk"/>
    <property type="match status" value="1"/>
</dbReference>
<dbReference type="Pfam" id="PF04679">
    <property type="entry name" value="DNA_ligase_A_C"/>
    <property type="match status" value="1"/>
</dbReference>
<dbReference type="PROSITE" id="PS50160">
    <property type="entry name" value="DNA_LIGASE_A3"/>
    <property type="match status" value="1"/>
</dbReference>
<dbReference type="Proteomes" id="UP001432216">
    <property type="component" value="Chromosome 3"/>
</dbReference>
<dbReference type="SUPFAM" id="SSF56091">
    <property type="entry name" value="DNA ligase/mRNA capping enzyme, catalytic domain"/>
    <property type="match status" value="1"/>
</dbReference>
<dbReference type="SUPFAM" id="SSF50249">
    <property type="entry name" value="Nucleic acid-binding proteins"/>
    <property type="match status" value="1"/>
</dbReference>
<keyword evidence="9" id="KW-1185">Reference proteome</keyword>
<proteinExistence type="inferred from homology"/>
<dbReference type="SUPFAM" id="SSF117018">
    <property type="entry name" value="ATP-dependent DNA ligase DNA-binding domain"/>
    <property type="match status" value="1"/>
</dbReference>
<evidence type="ECO:0000256" key="2">
    <source>
        <dbReference type="ARBA" id="ARBA00022598"/>
    </source>
</evidence>
<dbReference type="InterPro" id="IPR012308">
    <property type="entry name" value="DNA_ligase_ATP-dep_N"/>
</dbReference>
<evidence type="ECO:0000256" key="6">
    <source>
        <dbReference type="SAM" id="MobiDB-lite"/>
    </source>
</evidence>
<dbReference type="EMBL" id="CP143808">
    <property type="protein sequence ID" value="WVO20560.1"/>
    <property type="molecule type" value="Genomic_DNA"/>
</dbReference>
<protein>
    <recommendedName>
        <fullName evidence="7">ATP-dependent DNA ligase family profile domain-containing protein</fullName>
    </recommendedName>
</protein>
<dbReference type="GeneID" id="89988631"/>